<evidence type="ECO:0000313" key="2">
    <source>
        <dbReference type="EMBL" id="MEU3710426.1"/>
    </source>
</evidence>
<organism evidence="2 3">
    <name type="scientific">Streptomyces catenulae</name>
    <dbReference type="NCBI Taxonomy" id="66875"/>
    <lineage>
        <taxon>Bacteria</taxon>
        <taxon>Bacillati</taxon>
        <taxon>Actinomycetota</taxon>
        <taxon>Actinomycetes</taxon>
        <taxon>Kitasatosporales</taxon>
        <taxon>Streptomycetaceae</taxon>
        <taxon>Streptomyces</taxon>
    </lineage>
</organism>
<dbReference type="EMBL" id="JBEZVI010000006">
    <property type="protein sequence ID" value="MEU3710426.1"/>
    <property type="molecule type" value="Genomic_DNA"/>
</dbReference>
<feature type="transmembrane region" description="Helical" evidence="1">
    <location>
        <begin position="126"/>
        <end position="147"/>
    </location>
</feature>
<comment type="caution">
    <text evidence="2">The sequence shown here is derived from an EMBL/GenBank/DDBJ whole genome shotgun (WGS) entry which is preliminary data.</text>
</comment>
<name>A0ABV2YXF0_9ACTN</name>
<proteinExistence type="predicted"/>
<reference evidence="2 3" key="1">
    <citation type="submission" date="2024-06" db="EMBL/GenBank/DDBJ databases">
        <title>The Natural Products Discovery Center: Release of the First 8490 Sequenced Strains for Exploring Actinobacteria Biosynthetic Diversity.</title>
        <authorList>
            <person name="Kalkreuter E."/>
            <person name="Kautsar S.A."/>
            <person name="Yang D."/>
            <person name="Bader C.D."/>
            <person name="Teijaro C.N."/>
            <person name="Fluegel L."/>
            <person name="Davis C.M."/>
            <person name="Simpson J.R."/>
            <person name="Lauterbach L."/>
            <person name="Steele A.D."/>
            <person name="Gui C."/>
            <person name="Meng S."/>
            <person name="Li G."/>
            <person name="Viehrig K."/>
            <person name="Ye F."/>
            <person name="Su P."/>
            <person name="Kiefer A.F."/>
            <person name="Nichols A."/>
            <person name="Cepeda A.J."/>
            <person name="Yan W."/>
            <person name="Fan B."/>
            <person name="Jiang Y."/>
            <person name="Adhikari A."/>
            <person name="Zheng C.-J."/>
            <person name="Schuster L."/>
            <person name="Cowan T.M."/>
            <person name="Smanski M.J."/>
            <person name="Chevrette M.G."/>
            <person name="De Carvalho L.P.S."/>
            <person name="Shen B."/>
        </authorList>
    </citation>
    <scope>NUCLEOTIDE SEQUENCE [LARGE SCALE GENOMIC DNA]</scope>
    <source>
        <strain evidence="2 3">NPDC033039</strain>
    </source>
</reference>
<dbReference type="Proteomes" id="UP001550853">
    <property type="component" value="Unassembled WGS sequence"/>
</dbReference>
<feature type="transmembrane region" description="Helical" evidence="1">
    <location>
        <begin position="26"/>
        <end position="47"/>
    </location>
</feature>
<keyword evidence="1" id="KW-0812">Transmembrane</keyword>
<keyword evidence="1" id="KW-1133">Transmembrane helix</keyword>
<keyword evidence="3" id="KW-1185">Reference proteome</keyword>
<dbReference type="RefSeq" id="WP_030289329.1">
    <property type="nucleotide sequence ID" value="NZ_JBEZVI010000006.1"/>
</dbReference>
<keyword evidence="1" id="KW-0472">Membrane</keyword>
<gene>
    <name evidence="2" type="ORF">AB0E61_10015</name>
</gene>
<evidence type="ECO:0000313" key="3">
    <source>
        <dbReference type="Proteomes" id="UP001550853"/>
    </source>
</evidence>
<feature type="transmembrane region" description="Helical" evidence="1">
    <location>
        <begin position="168"/>
        <end position="189"/>
    </location>
</feature>
<sequence>MQTRTRAHTPAAPTAPRRRFTRLSRAFACAVLLTGFGVAAFGLSGVAGSLGYAGTPGTLTVQGCREVAGRSHGQNCFGPVRAKDGTLLDEEAALDAELRPGDRVAVRGIAAFWVSEGRQHLGEPGLIAGAGILLSGFWVPYLTTGTFPWRTTPPPGAPLCTLGPRARLTRTVLCTLGACVAGACVIASLL</sequence>
<accession>A0ABV2YXF0</accession>
<protein>
    <submittedName>
        <fullName evidence="2">Uncharacterized protein</fullName>
    </submittedName>
</protein>
<evidence type="ECO:0000256" key="1">
    <source>
        <dbReference type="SAM" id="Phobius"/>
    </source>
</evidence>